<protein>
    <submittedName>
        <fullName evidence="1">Uncharacterized protein</fullName>
    </submittedName>
</protein>
<proteinExistence type="predicted"/>
<evidence type="ECO:0000313" key="2">
    <source>
        <dbReference type="Proteomes" id="UP000315724"/>
    </source>
</evidence>
<name>A0A517QHL0_9PLAN</name>
<keyword evidence="2" id="KW-1185">Reference proteome</keyword>
<dbReference type="Proteomes" id="UP000315724">
    <property type="component" value="Chromosome"/>
</dbReference>
<organism evidence="1 2">
    <name type="scientific">Thalassoglobus polymorphus</name>
    <dbReference type="NCBI Taxonomy" id="2527994"/>
    <lineage>
        <taxon>Bacteria</taxon>
        <taxon>Pseudomonadati</taxon>
        <taxon>Planctomycetota</taxon>
        <taxon>Planctomycetia</taxon>
        <taxon>Planctomycetales</taxon>
        <taxon>Planctomycetaceae</taxon>
        <taxon>Thalassoglobus</taxon>
    </lineage>
</organism>
<evidence type="ECO:0000313" key="1">
    <source>
        <dbReference type="EMBL" id="QDT31095.1"/>
    </source>
</evidence>
<reference evidence="1 2" key="1">
    <citation type="submission" date="2019-02" db="EMBL/GenBank/DDBJ databases">
        <title>Deep-cultivation of Planctomycetes and their phenomic and genomic characterization uncovers novel biology.</title>
        <authorList>
            <person name="Wiegand S."/>
            <person name="Jogler M."/>
            <person name="Boedeker C."/>
            <person name="Pinto D."/>
            <person name="Vollmers J."/>
            <person name="Rivas-Marin E."/>
            <person name="Kohn T."/>
            <person name="Peeters S.H."/>
            <person name="Heuer A."/>
            <person name="Rast P."/>
            <person name="Oberbeckmann S."/>
            <person name="Bunk B."/>
            <person name="Jeske O."/>
            <person name="Meyerdierks A."/>
            <person name="Storesund J.E."/>
            <person name="Kallscheuer N."/>
            <person name="Luecker S."/>
            <person name="Lage O.M."/>
            <person name="Pohl T."/>
            <person name="Merkel B.J."/>
            <person name="Hornburger P."/>
            <person name="Mueller R.-W."/>
            <person name="Bruemmer F."/>
            <person name="Labrenz M."/>
            <person name="Spormann A.M."/>
            <person name="Op den Camp H."/>
            <person name="Overmann J."/>
            <person name="Amann R."/>
            <person name="Jetten M.S.M."/>
            <person name="Mascher T."/>
            <person name="Medema M.H."/>
            <person name="Devos D.P."/>
            <person name="Kaster A.-K."/>
            <person name="Ovreas L."/>
            <person name="Rohde M."/>
            <person name="Galperin M.Y."/>
            <person name="Jogler C."/>
        </authorList>
    </citation>
    <scope>NUCLEOTIDE SEQUENCE [LARGE SCALE GENOMIC DNA]</scope>
    <source>
        <strain evidence="1 2">Mal48</strain>
    </source>
</reference>
<gene>
    <name evidence="1" type="ORF">Mal48_03260</name>
</gene>
<dbReference type="KEGG" id="tpol:Mal48_03260"/>
<sequence>MFLRGYCPRTTGYTDEMQFRENELFARASSNWFAGFASWRTAYLLEKRVLHRHTVEQAALPLWGYESEIFDDLKVAIGELFDKR</sequence>
<dbReference type="EMBL" id="CP036267">
    <property type="protein sequence ID" value="QDT31095.1"/>
    <property type="molecule type" value="Genomic_DNA"/>
</dbReference>
<dbReference type="AlphaFoldDB" id="A0A517QHL0"/>
<accession>A0A517QHL0</accession>